<dbReference type="SUPFAM" id="SSF48403">
    <property type="entry name" value="Ankyrin repeat"/>
    <property type="match status" value="1"/>
</dbReference>
<dbReference type="InterPro" id="IPR001594">
    <property type="entry name" value="Palmitoyltrfase_DHHC"/>
</dbReference>
<proteinExistence type="inferred from homology"/>
<keyword evidence="8" id="KW-0808">Transferase</keyword>
<feature type="repeat" description="ANK" evidence="7">
    <location>
        <begin position="193"/>
        <end position="229"/>
    </location>
</feature>
<evidence type="ECO:0000256" key="5">
    <source>
        <dbReference type="ARBA" id="ARBA00023043"/>
    </source>
</evidence>
<feature type="repeat" description="ANK" evidence="7">
    <location>
        <begin position="55"/>
        <end position="87"/>
    </location>
</feature>
<keyword evidence="8" id="KW-0012">Acyltransferase</keyword>
<evidence type="ECO:0000256" key="6">
    <source>
        <dbReference type="ARBA" id="ARBA00023136"/>
    </source>
</evidence>
<comment type="domain">
    <text evidence="8">The DHHC domain is required for palmitoyltransferase activity.</text>
</comment>
<evidence type="ECO:0000256" key="2">
    <source>
        <dbReference type="ARBA" id="ARBA00022692"/>
    </source>
</evidence>
<reference evidence="10" key="1">
    <citation type="submission" date="2021-01" db="EMBL/GenBank/DDBJ databases">
        <authorList>
            <person name="Corre E."/>
            <person name="Pelletier E."/>
            <person name="Niang G."/>
            <person name="Scheremetjew M."/>
            <person name="Finn R."/>
            <person name="Kale V."/>
            <person name="Holt S."/>
            <person name="Cochrane G."/>
            <person name="Meng A."/>
            <person name="Brown T."/>
            <person name="Cohen L."/>
        </authorList>
    </citation>
    <scope>NUCLEOTIDE SEQUENCE</scope>
    <source>
        <strain evidence="10">CCCM811</strain>
    </source>
</reference>
<feature type="transmembrane region" description="Helical" evidence="8">
    <location>
        <begin position="267"/>
        <end position="295"/>
    </location>
</feature>
<evidence type="ECO:0000259" key="9">
    <source>
        <dbReference type="Pfam" id="PF01529"/>
    </source>
</evidence>
<dbReference type="EMBL" id="HBIV01048035">
    <property type="protein sequence ID" value="CAE0681587.1"/>
    <property type="molecule type" value="Transcribed_RNA"/>
</dbReference>
<dbReference type="PANTHER" id="PTHR24161:SF85">
    <property type="entry name" value="PALMITOYLTRANSFERASE HIP14"/>
    <property type="match status" value="1"/>
</dbReference>
<keyword evidence="6 8" id="KW-0472">Membrane</keyword>
<dbReference type="Pfam" id="PF01529">
    <property type="entry name" value="DHHC"/>
    <property type="match status" value="1"/>
</dbReference>
<dbReference type="EC" id="2.3.1.225" evidence="8"/>
<feature type="repeat" description="ANK" evidence="7">
    <location>
        <begin position="89"/>
        <end position="121"/>
    </location>
</feature>
<evidence type="ECO:0000313" key="10">
    <source>
        <dbReference type="EMBL" id="CAE0681587.1"/>
    </source>
</evidence>
<dbReference type="Gene3D" id="1.25.40.20">
    <property type="entry name" value="Ankyrin repeat-containing domain"/>
    <property type="match status" value="1"/>
</dbReference>
<dbReference type="GO" id="GO:0016020">
    <property type="term" value="C:membrane"/>
    <property type="evidence" value="ECO:0007669"/>
    <property type="project" value="UniProtKB-SubCell"/>
</dbReference>
<evidence type="ECO:0000256" key="1">
    <source>
        <dbReference type="ARBA" id="ARBA00004141"/>
    </source>
</evidence>
<keyword evidence="2 8" id="KW-0812">Transmembrane</keyword>
<comment type="similarity">
    <text evidence="8">Belongs to the DHHC palmitoyltransferase family.</text>
</comment>
<accession>A0A6U3E9V8</accession>
<dbReference type="InterPro" id="IPR036770">
    <property type="entry name" value="Ankyrin_rpt-contain_sf"/>
</dbReference>
<comment type="catalytic activity">
    <reaction evidence="8">
        <text>L-cysteinyl-[protein] + hexadecanoyl-CoA = S-hexadecanoyl-L-cysteinyl-[protein] + CoA</text>
        <dbReference type="Rhea" id="RHEA:36683"/>
        <dbReference type="Rhea" id="RHEA-COMP:10131"/>
        <dbReference type="Rhea" id="RHEA-COMP:11032"/>
        <dbReference type="ChEBI" id="CHEBI:29950"/>
        <dbReference type="ChEBI" id="CHEBI:57287"/>
        <dbReference type="ChEBI" id="CHEBI:57379"/>
        <dbReference type="ChEBI" id="CHEBI:74151"/>
        <dbReference type="EC" id="2.3.1.225"/>
    </reaction>
</comment>
<dbReference type="PROSITE" id="PS50088">
    <property type="entry name" value="ANK_REPEAT"/>
    <property type="match status" value="3"/>
</dbReference>
<dbReference type="Pfam" id="PF12796">
    <property type="entry name" value="Ank_2"/>
    <property type="match status" value="2"/>
</dbReference>
<dbReference type="GO" id="GO:0019706">
    <property type="term" value="F:protein-cysteine S-palmitoyltransferase activity"/>
    <property type="evidence" value="ECO:0007669"/>
    <property type="project" value="UniProtKB-EC"/>
</dbReference>
<dbReference type="AlphaFoldDB" id="A0A6U3E9V8"/>
<keyword evidence="5 7" id="KW-0040">ANK repeat</keyword>
<feature type="transmembrane region" description="Helical" evidence="8">
    <location>
        <begin position="496"/>
        <end position="515"/>
    </location>
</feature>
<evidence type="ECO:0000256" key="3">
    <source>
        <dbReference type="ARBA" id="ARBA00022737"/>
    </source>
</evidence>
<evidence type="ECO:0000256" key="7">
    <source>
        <dbReference type="PROSITE-ProRule" id="PRU00023"/>
    </source>
</evidence>
<feature type="transmembrane region" description="Helical" evidence="8">
    <location>
        <begin position="315"/>
        <end position="333"/>
    </location>
</feature>
<feature type="domain" description="Palmitoyltransferase DHHC" evidence="9">
    <location>
        <begin position="404"/>
        <end position="532"/>
    </location>
</feature>
<comment type="subcellular location">
    <subcellularLocation>
        <location evidence="1">Membrane</location>
        <topology evidence="1">Multi-pass membrane protein</topology>
    </subcellularLocation>
</comment>
<gene>
    <name evidence="10" type="ORF">LGLO00237_LOCUS33374</name>
</gene>
<organism evidence="10">
    <name type="scientific">Lotharella globosa</name>
    <dbReference type="NCBI Taxonomy" id="91324"/>
    <lineage>
        <taxon>Eukaryota</taxon>
        <taxon>Sar</taxon>
        <taxon>Rhizaria</taxon>
        <taxon>Cercozoa</taxon>
        <taxon>Chlorarachniophyceae</taxon>
        <taxon>Lotharella</taxon>
    </lineage>
</organism>
<dbReference type="SMART" id="SM00248">
    <property type="entry name" value="ANK"/>
    <property type="match status" value="5"/>
</dbReference>
<evidence type="ECO:0000256" key="4">
    <source>
        <dbReference type="ARBA" id="ARBA00022989"/>
    </source>
</evidence>
<dbReference type="PROSITE" id="PS50297">
    <property type="entry name" value="ANK_REP_REGION"/>
    <property type="match status" value="3"/>
</dbReference>
<dbReference type="PANTHER" id="PTHR24161">
    <property type="entry name" value="ANK_REP_REGION DOMAIN-CONTAINING PROTEIN-RELATED"/>
    <property type="match status" value="1"/>
</dbReference>
<evidence type="ECO:0000256" key="8">
    <source>
        <dbReference type="RuleBase" id="RU079119"/>
    </source>
</evidence>
<dbReference type="InterPro" id="IPR002110">
    <property type="entry name" value="Ankyrin_rpt"/>
</dbReference>
<sequence length="574" mass="64123">MGDVEVRDVAQGEEEPGPVRNIMTEAVKAVQWGKLDTLKRMVEGKEIRVNDRDDQNCSLLHWASINNRVEIVKYLLEKHADVNRPGGILQETPLQWAARQGHLDVVILLYKAGGDLSIRSTEGLDALMLACHCQKFALAMFLLSRGCSPNVQDARGLTPLARVCRHHSYDLRMIRLLLTLGAAKSIDAKHSQTGNTALHWAILQSRSQGTTKTIFALLDAGASLTVKNNKGKTPLQLAEGMKTGVDHVLKSYVNRKKVLMQGFAHPFLFGGGALFAIALLGWFLGLTVVFGIYYIAMSRMRVRGHRHHGKHSMSLFPFGSACALIFFISATYINCLLQMGTDHLLKLVVAVVLIGSTAFTFMKAVTMDPGYLERITVTDDISREPAKAEFIAKLSRRLALGSSLKVCATCIVEMPPRSKHDPMSDRCVQIFDHYCPFINNCVGQNNHKYFMGFLISVILAISNFLCVSVQYMYIACGGGSFLEVIWCAFHEQRVQVAITIAAIAVIIPVSCLLSWQSWFIANSITTYEYMRQYSVYSRARWGSTNPSELKKKLDNCREFWNRGSVIKYNPMEEV</sequence>
<feature type="transmembrane region" description="Helical" evidence="8">
    <location>
        <begin position="345"/>
        <end position="365"/>
    </location>
</feature>
<name>A0A6U3E9V8_9EUKA</name>
<dbReference type="PROSITE" id="PS50216">
    <property type="entry name" value="DHHC"/>
    <property type="match status" value="1"/>
</dbReference>
<feature type="transmembrane region" description="Helical" evidence="8">
    <location>
        <begin position="449"/>
        <end position="465"/>
    </location>
</feature>
<keyword evidence="3" id="KW-0677">Repeat</keyword>
<keyword evidence="4 8" id="KW-1133">Transmembrane helix</keyword>
<protein>
    <recommendedName>
        <fullName evidence="8">Palmitoyltransferase</fullName>
        <ecNumber evidence="8">2.3.1.225</ecNumber>
    </recommendedName>
</protein>